<gene>
    <name evidence="2" type="ORF">BAUCODRAFT_385986</name>
</gene>
<feature type="region of interest" description="Disordered" evidence="1">
    <location>
        <begin position="422"/>
        <end position="442"/>
    </location>
</feature>
<feature type="region of interest" description="Disordered" evidence="1">
    <location>
        <begin position="196"/>
        <end position="242"/>
    </location>
</feature>
<dbReference type="RefSeq" id="XP_007674027.1">
    <property type="nucleotide sequence ID" value="XM_007675837.1"/>
</dbReference>
<dbReference type="Proteomes" id="UP000011761">
    <property type="component" value="Unassembled WGS sequence"/>
</dbReference>
<feature type="compositionally biased region" description="Basic and acidic residues" evidence="1">
    <location>
        <begin position="659"/>
        <end position="669"/>
    </location>
</feature>
<proteinExistence type="predicted"/>
<keyword evidence="3" id="KW-1185">Reference proteome</keyword>
<dbReference type="GeneID" id="19113574"/>
<feature type="region of interest" description="Disordered" evidence="1">
    <location>
        <begin position="636"/>
        <end position="669"/>
    </location>
</feature>
<dbReference type="AlphaFoldDB" id="M2LWB0"/>
<evidence type="ECO:0000313" key="2">
    <source>
        <dbReference type="EMBL" id="EMC98947.1"/>
    </source>
</evidence>
<dbReference type="EMBL" id="KB445552">
    <property type="protein sequence ID" value="EMC98947.1"/>
    <property type="molecule type" value="Genomic_DNA"/>
</dbReference>
<evidence type="ECO:0000256" key="1">
    <source>
        <dbReference type="SAM" id="MobiDB-lite"/>
    </source>
</evidence>
<accession>M2LWB0</accession>
<feature type="region of interest" description="Disordered" evidence="1">
    <location>
        <begin position="113"/>
        <end position="172"/>
    </location>
</feature>
<feature type="compositionally biased region" description="Basic and acidic residues" evidence="1">
    <location>
        <begin position="394"/>
        <end position="404"/>
    </location>
</feature>
<feature type="compositionally biased region" description="Low complexity" evidence="1">
    <location>
        <begin position="159"/>
        <end position="172"/>
    </location>
</feature>
<feature type="region of interest" description="Disordered" evidence="1">
    <location>
        <begin position="357"/>
        <end position="404"/>
    </location>
</feature>
<feature type="compositionally biased region" description="Low complexity" evidence="1">
    <location>
        <begin position="213"/>
        <end position="223"/>
    </location>
</feature>
<reference evidence="2 3" key="1">
    <citation type="journal article" date="2012" name="PLoS Pathog.">
        <title>Diverse lifestyles and strategies of plant pathogenesis encoded in the genomes of eighteen Dothideomycetes fungi.</title>
        <authorList>
            <person name="Ohm R.A."/>
            <person name="Feau N."/>
            <person name="Henrissat B."/>
            <person name="Schoch C.L."/>
            <person name="Horwitz B.A."/>
            <person name="Barry K.W."/>
            <person name="Condon B.J."/>
            <person name="Copeland A.C."/>
            <person name="Dhillon B."/>
            <person name="Glaser F."/>
            <person name="Hesse C.N."/>
            <person name="Kosti I."/>
            <person name="LaButti K."/>
            <person name="Lindquist E.A."/>
            <person name="Lucas S."/>
            <person name="Salamov A.A."/>
            <person name="Bradshaw R.E."/>
            <person name="Ciuffetti L."/>
            <person name="Hamelin R.C."/>
            <person name="Kema G.H.J."/>
            <person name="Lawrence C."/>
            <person name="Scott J.A."/>
            <person name="Spatafora J.W."/>
            <person name="Turgeon B.G."/>
            <person name="de Wit P.J.G.M."/>
            <person name="Zhong S."/>
            <person name="Goodwin S.B."/>
            <person name="Grigoriev I.V."/>
        </authorList>
    </citation>
    <scope>NUCLEOTIDE SEQUENCE [LARGE SCALE GENOMIC DNA]</scope>
    <source>
        <strain evidence="2 3">UAMH 10762</strain>
    </source>
</reference>
<organism evidence="2 3">
    <name type="scientific">Baudoinia panamericana (strain UAMH 10762)</name>
    <name type="common">Angels' share fungus</name>
    <name type="synonym">Baudoinia compniacensis (strain UAMH 10762)</name>
    <dbReference type="NCBI Taxonomy" id="717646"/>
    <lineage>
        <taxon>Eukaryota</taxon>
        <taxon>Fungi</taxon>
        <taxon>Dikarya</taxon>
        <taxon>Ascomycota</taxon>
        <taxon>Pezizomycotina</taxon>
        <taxon>Dothideomycetes</taxon>
        <taxon>Dothideomycetidae</taxon>
        <taxon>Mycosphaerellales</taxon>
        <taxon>Teratosphaeriaceae</taxon>
        <taxon>Baudoinia</taxon>
    </lineage>
</organism>
<name>M2LWB0_BAUPA</name>
<feature type="region of interest" description="Disordered" evidence="1">
    <location>
        <begin position="43"/>
        <end position="75"/>
    </location>
</feature>
<dbReference type="HOGENOM" id="CLU_410473_0_0_1"/>
<sequence length="669" mass="73288">MKSASPSDIVLTRESVLDLMRVGAPVPVPGPIEIAVSLPPTTTSFSTKRPTGVTNSLPDRANFAMRSHNTPRPSFETLTSEYSVATMQAINREERPYHLSEDIAALRVLRETAERRQQQQGPKMSLSTQGGTSSSSARVPFRSESVSVRHHPGAERKMSLTTGASTTGSQQQGWRADVLDAICVTPSDARNRQRALRALDGRSRSSRGTARAQQHPTRSSSQRTQRRGSALRETQQERAEAAAATAAYNPYVGNIAVVRSTPPASSSAGGAHQRRPSISRCVSDSFKKMGRRLSDAVRRPSPAETLDVKHVQGSACYDARSDPPKSFHNLISLEEAQRKFGAGASAMGVDQRLYSQPALSRSSGDRYPNALPRRGKSLRHEKRSVAPVQAQPQAKREEVGAPTRRLERDTTFSGMIDAATRRESQWKPAGSKARPPSWEETDTITVGYSPTWPGVEYLDASEASLLSVDSAVDNEPIRRKSVLRADSGVMKDLPLLPSTTYASPQTVKYGKMPTYAYEAFDNNDQSESCSISDLATQMRNSNLTTSQIHDAYAEVHRLHERLDQPAAASAPVPGAWDGMDSMEDIHPRTIIDTVPRDGHTSWMVTDRSGKDAIQSWHARVPDRDPAAALMRRLEQERSGLVLSGQGSGRVARRSSIRRAPSERGRQGWL</sequence>
<feature type="compositionally biased region" description="Polar residues" evidence="1">
    <location>
        <begin position="43"/>
        <end position="57"/>
    </location>
</feature>
<feature type="compositionally biased region" description="Basic residues" evidence="1">
    <location>
        <begin position="373"/>
        <end position="382"/>
    </location>
</feature>
<protein>
    <submittedName>
        <fullName evidence="2">Uncharacterized protein</fullName>
    </submittedName>
</protein>
<feature type="compositionally biased region" description="Low complexity" evidence="1">
    <location>
        <begin position="125"/>
        <end position="136"/>
    </location>
</feature>
<evidence type="ECO:0000313" key="3">
    <source>
        <dbReference type="Proteomes" id="UP000011761"/>
    </source>
</evidence>
<dbReference type="KEGG" id="bcom:BAUCODRAFT_385986"/>